<dbReference type="Gene3D" id="3.90.25.10">
    <property type="entry name" value="UDP-galactose 4-epimerase, domain 1"/>
    <property type="match status" value="1"/>
</dbReference>
<dbReference type="Proteomes" id="UP000831817">
    <property type="component" value="Chromosome"/>
</dbReference>
<dbReference type="CDD" id="cd05254">
    <property type="entry name" value="dTDP_HR_like_SDR_e"/>
    <property type="match status" value="1"/>
</dbReference>
<dbReference type="InterPro" id="IPR036291">
    <property type="entry name" value="NAD(P)-bd_dom_sf"/>
</dbReference>
<proteinExistence type="predicted"/>
<reference evidence="2 3" key="1">
    <citation type="submission" date="2022-04" db="EMBL/GenBank/DDBJ databases">
        <title>Complete genome of Methanothermobacter tenebrarum strain RMAS.</title>
        <authorList>
            <person name="Nakamura K."/>
            <person name="Oshima K."/>
            <person name="Hattori M."/>
            <person name="Kamagata Y."/>
            <person name="Takamizawa K."/>
        </authorList>
    </citation>
    <scope>NUCLEOTIDE SEQUENCE [LARGE SCALE GENOMIC DNA]</scope>
    <source>
        <strain evidence="2 3">RMAS</strain>
    </source>
</reference>
<evidence type="ECO:0000313" key="3">
    <source>
        <dbReference type="Proteomes" id="UP000831817"/>
    </source>
</evidence>
<dbReference type="NCBIfam" id="TIGR01214">
    <property type="entry name" value="rmlD"/>
    <property type="match status" value="1"/>
</dbReference>
<dbReference type="RefSeq" id="WP_248564142.1">
    <property type="nucleotide sequence ID" value="NZ_AP025698.1"/>
</dbReference>
<name>A0ABM7YEK0_9EURY</name>
<feature type="domain" description="RmlD-like substrate binding" evidence="1">
    <location>
        <begin position="1"/>
        <end position="274"/>
    </location>
</feature>
<gene>
    <name evidence="2" type="ORF">MTTB_12000</name>
</gene>
<organism evidence="2 3">
    <name type="scientific">Methanothermobacter tenebrarum</name>
    <dbReference type="NCBI Taxonomy" id="680118"/>
    <lineage>
        <taxon>Archaea</taxon>
        <taxon>Methanobacteriati</taxon>
        <taxon>Methanobacteriota</taxon>
        <taxon>Methanomada group</taxon>
        <taxon>Methanobacteria</taxon>
        <taxon>Methanobacteriales</taxon>
        <taxon>Methanobacteriaceae</taxon>
        <taxon>Methanothermobacter</taxon>
    </lineage>
</organism>
<dbReference type="GeneID" id="71965726"/>
<dbReference type="PANTHER" id="PTHR10491:SF4">
    <property type="entry name" value="METHIONINE ADENOSYLTRANSFERASE 2 SUBUNIT BETA"/>
    <property type="match status" value="1"/>
</dbReference>
<dbReference type="EMBL" id="AP025698">
    <property type="protein sequence ID" value="BDH79821.1"/>
    <property type="molecule type" value="Genomic_DNA"/>
</dbReference>
<dbReference type="Gene3D" id="3.40.50.720">
    <property type="entry name" value="NAD(P)-binding Rossmann-like Domain"/>
    <property type="match status" value="1"/>
</dbReference>
<accession>A0ABM7YEK0</accession>
<dbReference type="PANTHER" id="PTHR10491">
    <property type="entry name" value="DTDP-4-DEHYDRORHAMNOSE REDUCTASE"/>
    <property type="match status" value="1"/>
</dbReference>
<dbReference type="SUPFAM" id="SSF51735">
    <property type="entry name" value="NAD(P)-binding Rossmann-fold domains"/>
    <property type="match status" value="1"/>
</dbReference>
<sequence>MRIFITGATGMLGNDLVKVLSDDHKIITKRVEITSLEDIVDFICNSKPDAIIHTAAFTDVDAAESAKDKAYKVNVIGTRNVTLAASKVKAPIIYISTDYIFDGEKSEGYYEFDKPNPINFYGLTKYLGEVCVRNLTNKFYIVRTSWLFGEHGRNFVKTILELAEENEKIQVVDDQIGSPTYTLDLAEAIRELIKKPAYGIYHITNSGHCSWYEFAKEVFKEAEINIKLEAVSSNEFKRPARRPKCSILKNYNWKMEGFPTLRDYRVALKEYLRGLKF</sequence>
<keyword evidence="3" id="KW-1185">Reference proteome</keyword>
<evidence type="ECO:0000313" key="2">
    <source>
        <dbReference type="EMBL" id="BDH79821.1"/>
    </source>
</evidence>
<evidence type="ECO:0000259" key="1">
    <source>
        <dbReference type="Pfam" id="PF04321"/>
    </source>
</evidence>
<dbReference type="InterPro" id="IPR005913">
    <property type="entry name" value="dTDP_dehydrorham_reduct"/>
</dbReference>
<dbReference type="InterPro" id="IPR029903">
    <property type="entry name" value="RmlD-like-bd"/>
</dbReference>
<protein>
    <submittedName>
        <fullName evidence="2">NAD(P)-dependent oxidoreductase</fullName>
    </submittedName>
</protein>
<dbReference type="Pfam" id="PF04321">
    <property type="entry name" value="RmlD_sub_bind"/>
    <property type="match status" value="1"/>
</dbReference>